<dbReference type="EMBL" id="QQAY01000002">
    <property type="protein sequence ID" value="RDI45532.1"/>
    <property type="molecule type" value="Genomic_DNA"/>
</dbReference>
<accession>A0A370GP63</accession>
<comment type="caution">
    <text evidence="2">The sequence shown here is derived from an EMBL/GenBank/DDBJ whole genome shotgun (WGS) entry which is preliminary data.</text>
</comment>
<reference evidence="2 3" key="1">
    <citation type="submission" date="2018-07" db="EMBL/GenBank/DDBJ databases">
        <title>Genomic Encyclopedia of Type Strains, Phase IV (KMG-IV): sequencing the most valuable type-strain genomes for metagenomic binning, comparative biology and taxonomic classification.</title>
        <authorList>
            <person name="Goeker M."/>
        </authorList>
    </citation>
    <scope>NUCLEOTIDE SEQUENCE [LARGE SCALE GENOMIC DNA]</scope>
    <source>
        <strain evidence="2 3">DSM 25281</strain>
    </source>
</reference>
<feature type="chain" id="PRO_5039442430" evidence="1">
    <location>
        <begin position="21"/>
        <end position="174"/>
    </location>
</feature>
<dbReference type="PROSITE" id="PS51257">
    <property type="entry name" value="PROKAR_LIPOPROTEIN"/>
    <property type="match status" value="1"/>
</dbReference>
<keyword evidence="3" id="KW-1185">Reference proteome</keyword>
<organism evidence="2 3">
    <name type="scientific">Falsibacillus pallidus</name>
    <dbReference type="NCBI Taxonomy" id="493781"/>
    <lineage>
        <taxon>Bacteria</taxon>
        <taxon>Bacillati</taxon>
        <taxon>Bacillota</taxon>
        <taxon>Bacilli</taxon>
        <taxon>Bacillales</taxon>
        <taxon>Bacillaceae</taxon>
        <taxon>Falsibacillus</taxon>
    </lineage>
</organism>
<name>A0A370GP63_9BACI</name>
<dbReference type="OrthoDB" id="2858597at2"/>
<feature type="signal peptide" evidence="1">
    <location>
        <begin position="1"/>
        <end position="20"/>
    </location>
</feature>
<dbReference type="RefSeq" id="WP_114744384.1">
    <property type="nucleotide sequence ID" value="NZ_QQAY01000002.1"/>
</dbReference>
<evidence type="ECO:0000313" key="2">
    <source>
        <dbReference type="EMBL" id="RDI45532.1"/>
    </source>
</evidence>
<sequence>MKKKWLLLLMLVGAFGLFTACSDKQDSTEEGIKSYLENEFNGPDKDLQKILKDYGKTEESGNQMQSYYKDKFKPYLYGEKYQDLINTYDPLLWLQTAYAKGYKLKVKDIKVENTDSNDKTAYDFNVEVEYSKDGESAKTAKVQGLINVSDDGKIARIRNLDDGGLRDQMMSGQK</sequence>
<dbReference type="AlphaFoldDB" id="A0A370GP63"/>
<protein>
    <submittedName>
        <fullName evidence="2">Uncharacterized protein</fullName>
    </submittedName>
</protein>
<evidence type="ECO:0000313" key="3">
    <source>
        <dbReference type="Proteomes" id="UP000255326"/>
    </source>
</evidence>
<keyword evidence="1" id="KW-0732">Signal</keyword>
<gene>
    <name evidence="2" type="ORF">DFR59_102160</name>
</gene>
<evidence type="ECO:0000256" key="1">
    <source>
        <dbReference type="SAM" id="SignalP"/>
    </source>
</evidence>
<proteinExistence type="predicted"/>
<dbReference type="Proteomes" id="UP000255326">
    <property type="component" value="Unassembled WGS sequence"/>
</dbReference>